<keyword evidence="8" id="KW-0479">Metal-binding</keyword>
<dbReference type="EMBL" id="FWXV01000003">
    <property type="protein sequence ID" value="SMD06089.1"/>
    <property type="molecule type" value="Genomic_DNA"/>
</dbReference>
<evidence type="ECO:0000256" key="9">
    <source>
        <dbReference type="ARBA" id="ARBA00022982"/>
    </source>
</evidence>
<evidence type="ECO:0000256" key="6">
    <source>
        <dbReference type="ARBA" id="ARBA00022617"/>
    </source>
</evidence>
<evidence type="ECO:0000256" key="12">
    <source>
        <dbReference type="ARBA" id="ARBA00023004"/>
    </source>
</evidence>
<keyword evidence="10 21" id="KW-1133">Transmembrane helix</keyword>
<keyword evidence="12 20" id="KW-0408">Iron</keyword>
<evidence type="ECO:0000256" key="14">
    <source>
        <dbReference type="ARBA" id="ARBA00023136"/>
    </source>
</evidence>
<dbReference type="InterPro" id="IPR051936">
    <property type="entry name" value="Heme-iron_electron_transfer"/>
</dbReference>
<feature type="transmembrane region" description="Helical" evidence="21">
    <location>
        <begin position="6"/>
        <end position="23"/>
    </location>
</feature>
<evidence type="ECO:0000256" key="21">
    <source>
        <dbReference type="SAM" id="Phobius"/>
    </source>
</evidence>
<evidence type="ECO:0000256" key="20">
    <source>
        <dbReference type="PIRSR" id="PIRSR603816-1"/>
    </source>
</evidence>
<keyword evidence="13" id="KW-0534">Nitrate assimilation</keyword>
<feature type="transmembrane region" description="Helical" evidence="21">
    <location>
        <begin position="86"/>
        <end position="108"/>
    </location>
</feature>
<dbReference type="Proteomes" id="UP000192674">
    <property type="component" value="Unassembled WGS sequence"/>
</dbReference>
<reference evidence="23 24" key="1">
    <citation type="submission" date="2017-04" db="EMBL/GenBank/DDBJ databases">
        <authorList>
            <person name="Afonso C.L."/>
            <person name="Miller P.J."/>
            <person name="Scott M.A."/>
            <person name="Spackman E."/>
            <person name="Goraichik I."/>
            <person name="Dimitrov K.M."/>
            <person name="Suarez D.L."/>
            <person name="Swayne D.E."/>
        </authorList>
    </citation>
    <scope>NUCLEOTIDE SEQUENCE [LARGE SCALE GENOMIC DNA]</scope>
    <source>
        <strain evidence="23 24">DSM 43828</strain>
    </source>
</reference>
<dbReference type="Pfam" id="PF02665">
    <property type="entry name" value="Nitrate_red_gam"/>
    <property type="match status" value="1"/>
</dbReference>
<dbReference type="NCBIfam" id="TIGR00351">
    <property type="entry name" value="narI"/>
    <property type="match status" value="1"/>
</dbReference>
<sequence length="224" mass="24850">MNTALWVVLPYIALTTFVLGHLWRYRTDKFGWTARSSQLHEQRLLRWGSPLFHYGILVTALGHAAGLLVPASVTEALGVPVALYKLAAFVLGGVAGIAAFAGLAILIYRRLTVRAVARSRVFGDTVMYTLLTSTMLLGLGITLFGGGHEYRATVAPWFRSIFVLQPDIDAIAGAPLWFKVHALTAWMLIACWPFTRLVHAFSLPLGYFTRPYILYRGREGSRRA</sequence>
<dbReference type="FunFam" id="1.20.950.20:FF:000001">
    <property type="entry name" value="Respiratory nitrate reductase subunit gamma"/>
    <property type="match status" value="1"/>
</dbReference>
<evidence type="ECO:0000256" key="19">
    <source>
        <dbReference type="ARBA" id="ARBA00071287"/>
    </source>
</evidence>
<keyword evidence="6 20" id="KW-0349">Heme</keyword>
<evidence type="ECO:0000259" key="22">
    <source>
        <dbReference type="Pfam" id="PF02665"/>
    </source>
</evidence>
<evidence type="ECO:0000313" key="24">
    <source>
        <dbReference type="Proteomes" id="UP000192674"/>
    </source>
</evidence>
<evidence type="ECO:0000256" key="18">
    <source>
        <dbReference type="ARBA" id="ARBA00061480"/>
    </source>
</evidence>
<comment type="cofactor">
    <cofactor evidence="1">
        <name>Mo-bis(molybdopterin guanine dinucleotide)</name>
        <dbReference type="ChEBI" id="CHEBI:60539"/>
    </cofactor>
</comment>
<feature type="binding site" description="axial binding residue" evidence="20">
    <location>
        <position position="63"/>
    </location>
    <ligand>
        <name>heme b</name>
        <dbReference type="ChEBI" id="CHEBI:60344"/>
        <label>1</label>
    </ligand>
    <ligandPart>
        <name>Fe</name>
        <dbReference type="ChEBI" id="CHEBI:18248"/>
    </ligandPart>
</feature>
<accession>A0A1Y5XMB2</accession>
<dbReference type="RefSeq" id="WP_084428440.1">
    <property type="nucleotide sequence ID" value="NZ_FWXV01000003.1"/>
</dbReference>
<comment type="similarity">
    <text evidence="16">In the central section; belongs to the NarJ/NarW family.</text>
</comment>
<feature type="transmembrane region" description="Helical" evidence="21">
    <location>
        <begin position="128"/>
        <end position="147"/>
    </location>
</feature>
<comment type="cofactor">
    <cofactor evidence="2">
        <name>heme b</name>
        <dbReference type="ChEBI" id="CHEBI:60344"/>
    </cofactor>
</comment>
<feature type="transmembrane region" description="Helical" evidence="21">
    <location>
        <begin position="44"/>
        <end position="66"/>
    </location>
</feature>
<feature type="transmembrane region" description="Helical" evidence="21">
    <location>
        <begin position="185"/>
        <end position="208"/>
    </location>
</feature>
<keyword evidence="4" id="KW-0813">Transport</keyword>
<keyword evidence="5" id="KW-1003">Cell membrane</keyword>
<dbReference type="PANTHER" id="PTHR30598:SF3">
    <property type="entry name" value="RESPIRATORY NITRATE REDUCTASE 1 GAMMA CHAIN"/>
    <property type="match status" value="1"/>
</dbReference>
<evidence type="ECO:0000256" key="13">
    <source>
        <dbReference type="ARBA" id="ARBA00023063"/>
    </source>
</evidence>
<feature type="domain" description="NarG-like" evidence="22">
    <location>
        <begin position="2"/>
        <end position="218"/>
    </location>
</feature>
<gene>
    <name evidence="23" type="ORF">SAMN05661093_04044</name>
</gene>
<dbReference type="SUPFAM" id="SSF103501">
    <property type="entry name" value="Respiratory nitrate reductase 1 gamma chain"/>
    <property type="match status" value="1"/>
</dbReference>
<evidence type="ECO:0000256" key="1">
    <source>
        <dbReference type="ARBA" id="ARBA00001942"/>
    </source>
</evidence>
<keyword evidence="14 21" id="KW-0472">Membrane</keyword>
<feature type="binding site" description="axial binding residue" evidence="20">
    <location>
        <position position="53"/>
    </location>
    <ligand>
        <name>heme b</name>
        <dbReference type="ChEBI" id="CHEBI:60344"/>
        <label>1</label>
    </ligand>
    <ligandPart>
        <name>Fe</name>
        <dbReference type="ChEBI" id="CHEBI:18248"/>
    </ligandPart>
</feature>
<dbReference type="GO" id="GO:0042128">
    <property type="term" value="P:nitrate assimilation"/>
    <property type="evidence" value="ECO:0007669"/>
    <property type="project" value="UniProtKB-KW"/>
</dbReference>
<name>A0A1Y5XMB2_KIBAR</name>
<comment type="function">
    <text evidence="15">Does not seem to have nitrate reductase activity.</text>
</comment>
<evidence type="ECO:0000256" key="10">
    <source>
        <dbReference type="ARBA" id="ARBA00022989"/>
    </source>
</evidence>
<evidence type="ECO:0000256" key="3">
    <source>
        <dbReference type="ARBA" id="ARBA00004651"/>
    </source>
</evidence>
<dbReference type="InterPro" id="IPR003816">
    <property type="entry name" value="Nitrate_red_gam"/>
</dbReference>
<keyword evidence="24" id="KW-1185">Reference proteome</keyword>
<dbReference type="InterPro" id="IPR036197">
    <property type="entry name" value="NarG-like_sf"/>
</dbReference>
<comment type="subcellular location">
    <subcellularLocation>
        <location evidence="3">Cell membrane</location>
        <topology evidence="3">Multi-pass membrane protein</topology>
    </subcellularLocation>
</comment>
<comment type="similarity">
    <text evidence="18">In the N-terminal section; belongs to the nitrate reductase alpha subunit family.</text>
</comment>
<dbReference type="GO" id="GO:0005886">
    <property type="term" value="C:plasma membrane"/>
    <property type="evidence" value="ECO:0007669"/>
    <property type="project" value="UniProtKB-SubCell"/>
</dbReference>
<evidence type="ECO:0000256" key="5">
    <source>
        <dbReference type="ARBA" id="ARBA00022475"/>
    </source>
</evidence>
<dbReference type="Gene3D" id="1.20.950.20">
    <property type="entry name" value="Transmembrane di-heme cytochromes, Chain C"/>
    <property type="match status" value="1"/>
</dbReference>
<comment type="similarity">
    <text evidence="17">In the C-terminal section; belongs to the nitrate reductase gamma subunit family.</text>
</comment>
<dbReference type="OrthoDB" id="9788113at2"/>
<dbReference type="PANTHER" id="PTHR30598">
    <property type="entry name" value="NITRATE REDUCTASE PRIVATE CHAPERONE, REDOX ENZYME MATURATION PROTEIN REMP FAMILY"/>
    <property type="match status" value="1"/>
</dbReference>
<evidence type="ECO:0000313" key="23">
    <source>
        <dbReference type="EMBL" id="SMD06089.1"/>
    </source>
</evidence>
<dbReference type="GO" id="GO:0009055">
    <property type="term" value="F:electron transfer activity"/>
    <property type="evidence" value="ECO:0007669"/>
    <property type="project" value="TreeGrafter"/>
</dbReference>
<evidence type="ECO:0000256" key="4">
    <source>
        <dbReference type="ARBA" id="ARBA00022448"/>
    </source>
</evidence>
<organism evidence="23 24">
    <name type="scientific">Kibdelosporangium aridum</name>
    <dbReference type="NCBI Taxonomy" id="2030"/>
    <lineage>
        <taxon>Bacteria</taxon>
        <taxon>Bacillati</taxon>
        <taxon>Actinomycetota</taxon>
        <taxon>Actinomycetes</taxon>
        <taxon>Pseudonocardiales</taxon>
        <taxon>Pseudonocardiaceae</taxon>
        <taxon>Kibdelosporangium</taxon>
    </lineage>
</organism>
<dbReference type="GO" id="GO:0046872">
    <property type="term" value="F:metal ion binding"/>
    <property type="evidence" value="ECO:0007669"/>
    <property type="project" value="UniProtKB-KW"/>
</dbReference>
<evidence type="ECO:0000256" key="2">
    <source>
        <dbReference type="ARBA" id="ARBA00001970"/>
    </source>
</evidence>
<keyword evidence="7 21" id="KW-0812">Transmembrane</keyword>
<dbReference type="GO" id="GO:0020037">
    <property type="term" value="F:heme binding"/>
    <property type="evidence" value="ECO:0007669"/>
    <property type="project" value="TreeGrafter"/>
</dbReference>
<evidence type="ECO:0000256" key="17">
    <source>
        <dbReference type="ARBA" id="ARBA00061196"/>
    </source>
</evidence>
<keyword evidence="9" id="KW-0249">Electron transport</keyword>
<feature type="binding site" description="axial binding residue" evidence="20">
    <location>
        <position position="199"/>
    </location>
    <ligand>
        <name>heme b</name>
        <dbReference type="ChEBI" id="CHEBI:60344"/>
        <label>1</label>
    </ligand>
    <ligandPart>
        <name>Fe</name>
        <dbReference type="ChEBI" id="CHEBI:18248"/>
    </ligandPart>
</feature>
<evidence type="ECO:0000256" key="15">
    <source>
        <dbReference type="ARBA" id="ARBA00056200"/>
    </source>
</evidence>
<evidence type="ECO:0000256" key="11">
    <source>
        <dbReference type="ARBA" id="ARBA00023002"/>
    </source>
</evidence>
<dbReference type="AlphaFoldDB" id="A0A1Y5XMB2"/>
<protein>
    <recommendedName>
        <fullName evidence="19">Nitrate reductase-like protein NarX</fullName>
    </recommendedName>
</protein>
<keyword evidence="11" id="KW-0560">Oxidoreductase</keyword>
<evidence type="ECO:0000256" key="7">
    <source>
        <dbReference type="ARBA" id="ARBA00022692"/>
    </source>
</evidence>
<dbReference type="GO" id="GO:0019645">
    <property type="term" value="P:anaerobic electron transport chain"/>
    <property type="evidence" value="ECO:0007669"/>
    <property type="project" value="TreeGrafter"/>
</dbReference>
<feature type="binding site" description="axial binding residue" evidence="20">
    <location>
        <position position="181"/>
    </location>
    <ligand>
        <name>heme b</name>
        <dbReference type="ChEBI" id="CHEBI:60344"/>
        <label>1</label>
    </ligand>
    <ligandPart>
        <name>Fe</name>
        <dbReference type="ChEBI" id="CHEBI:18248"/>
    </ligandPart>
</feature>
<evidence type="ECO:0000256" key="16">
    <source>
        <dbReference type="ARBA" id="ARBA00061095"/>
    </source>
</evidence>
<dbReference type="GO" id="GO:0009325">
    <property type="term" value="C:nitrate reductase complex"/>
    <property type="evidence" value="ECO:0007669"/>
    <property type="project" value="InterPro"/>
</dbReference>
<dbReference type="GO" id="GO:0008940">
    <property type="term" value="F:nitrate reductase activity"/>
    <property type="evidence" value="ECO:0007669"/>
    <property type="project" value="InterPro"/>
</dbReference>
<evidence type="ECO:0000256" key="8">
    <source>
        <dbReference type="ARBA" id="ARBA00022723"/>
    </source>
</evidence>
<proteinExistence type="inferred from homology"/>
<dbReference type="InterPro" id="IPR023234">
    <property type="entry name" value="NarG-like_domain"/>
</dbReference>